<dbReference type="SUPFAM" id="SSF55729">
    <property type="entry name" value="Acyl-CoA N-acyltransferases (Nat)"/>
    <property type="match status" value="1"/>
</dbReference>
<dbReference type="PANTHER" id="PTHR31435">
    <property type="entry name" value="PROTEIN NATD1"/>
    <property type="match status" value="1"/>
</dbReference>
<dbReference type="PANTHER" id="PTHR31435:SF10">
    <property type="entry name" value="BSR4717 PROTEIN"/>
    <property type="match status" value="1"/>
</dbReference>
<sequence length="104" mass="12347">MKPEFENISLIKNEEKHRFEITFKNHKAFIDYKERPGKISLIHTEVEPELEGKGAATAVIEKTLEYIEQNNFKLVPLCPLVFAYIKRHPEWKRIVDENFKGFEE</sequence>
<dbReference type="AlphaFoldDB" id="A0A1H6RAQ6"/>
<accession>A0A1H6RAQ6</accession>
<dbReference type="Pfam" id="PF14542">
    <property type="entry name" value="Acetyltransf_CG"/>
    <property type="match status" value="1"/>
</dbReference>
<protein>
    <recommendedName>
        <fullName evidence="1">N-acetyltransferase domain-containing protein</fullName>
    </recommendedName>
</protein>
<dbReference type="InterPro" id="IPR045057">
    <property type="entry name" value="Gcn5-rel_NAT"/>
</dbReference>
<dbReference type="STRING" id="402734.SAMN05660918_0882"/>
<name>A0A1H6RAQ6_9FLAO</name>
<evidence type="ECO:0000313" key="3">
    <source>
        <dbReference type="Proteomes" id="UP000199702"/>
    </source>
</evidence>
<gene>
    <name evidence="2" type="ORF">SAMN05660918_0882</name>
</gene>
<dbReference type="Proteomes" id="UP000199702">
    <property type="component" value="Unassembled WGS sequence"/>
</dbReference>
<evidence type="ECO:0000259" key="1">
    <source>
        <dbReference type="PROSITE" id="PS51729"/>
    </source>
</evidence>
<dbReference type="InterPro" id="IPR031165">
    <property type="entry name" value="GNAT_YJDJ"/>
</dbReference>
<dbReference type="EMBL" id="FNYA01000001">
    <property type="protein sequence ID" value="SEI48685.1"/>
    <property type="molecule type" value="Genomic_DNA"/>
</dbReference>
<evidence type="ECO:0000313" key="2">
    <source>
        <dbReference type="EMBL" id="SEI48685.1"/>
    </source>
</evidence>
<keyword evidence="3" id="KW-1185">Reference proteome</keyword>
<reference evidence="3" key="1">
    <citation type="submission" date="2016-10" db="EMBL/GenBank/DDBJ databases">
        <authorList>
            <person name="Varghese N."/>
            <person name="Submissions S."/>
        </authorList>
    </citation>
    <scope>NUCLEOTIDE SEQUENCE [LARGE SCALE GENOMIC DNA]</scope>
    <source>
        <strain evidence="3">DSM 17934</strain>
    </source>
</reference>
<dbReference type="InterPro" id="IPR016181">
    <property type="entry name" value="Acyl_CoA_acyltransferase"/>
</dbReference>
<dbReference type="PROSITE" id="PS51729">
    <property type="entry name" value="GNAT_YJDJ"/>
    <property type="match status" value="1"/>
</dbReference>
<dbReference type="OrthoDB" id="1120671at2"/>
<proteinExistence type="predicted"/>
<dbReference type="Gene3D" id="3.40.630.30">
    <property type="match status" value="1"/>
</dbReference>
<organism evidence="2 3">
    <name type="scientific">Flavobacterium terrigena</name>
    <dbReference type="NCBI Taxonomy" id="402734"/>
    <lineage>
        <taxon>Bacteria</taxon>
        <taxon>Pseudomonadati</taxon>
        <taxon>Bacteroidota</taxon>
        <taxon>Flavobacteriia</taxon>
        <taxon>Flavobacteriales</taxon>
        <taxon>Flavobacteriaceae</taxon>
        <taxon>Flavobacterium</taxon>
    </lineage>
</organism>
<feature type="domain" description="N-acetyltransferase" evidence="1">
    <location>
        <begin position="11"/>
        <end position="96"/>
    </location>
</feature>
<dbReference type="RefSeq" id="WP_091308564.1">
    <property type="nucleotide sequence ID" value="NZ_CBCSJU010000001.1"/>
</dbReference>